<feature type="region of interest" description="Disordered" evidence="1">
    <location>
        <begin position="1"/>
        <end position="27"/>
    </location>
</feature>
<organism evidence="2 3">
    <name type="scientific">Natronocalculus amylovorans</name>
    <dbReference type="NCBI Taxonomy" id="2917812"/>
    <lineage>
        <taxon>Archaea</taxon>
        <taxon>Methanobacteriati</taxon>
        <taxon>Methanobacteriota</taxon>
        <taxon>Stenosarchaea group</taxon>
        <taxon>Halobacteria</taxon>
        <taxon>Halobacteriales</taxon>
        <taxon>Haloferacaceae</taxon>
        <taxon>Natronocalculus</taxon>
    </lineage>
</organism>
<dbReference type="Proteomes" id="UP001203207">
    <property type="component" value="Unassembled WGS sequence"/>
</dbReference>
<sequence length="95" mass="11043">MSEETDREEKPTPPIPPTSVDVIPNAGTKRRLDREAVERCDCGGMVWDEQIATGHLVVGRWDEADFDSEEWKLHTEWDQTENEVRCDRCGWGYDY</sequence>
<dbReference type="EMBL" id="JAKRVX010000003">
    <property type="protein sequence ID" value="MCL9817030.1"/>
    <property type="molecule type" value="Genomic_DNA"/>
</dbReference>
<comment type="caution">
    <text evidence="2">The sequence shown here is derived from an EMBL/GenBank/DDBJ whole genome shotgun (WGS) entry which is preliminary data.</text>
</comment>
<evidence type="ECO:0000313" key="2">
    <source>
        <dbReference type="EMBL" id="MCL9817030.1"/>
    </source>
</evidence>
<name>A0AAE3K901_9EURY</name>
<evidence type="ECO:0000313" key="3">
    <source>
        <dbReference type="Proteomes" id="UP001203207"/>
    </source>
</evidence>
<reference evidence="2" key="1">
    <citation type="journal article" date="2022" name="Syst. Appl. Microbiol.">
        <title>Natronocalculus amylovorans gen. nov., sp. nov., and Natranaeroarchaeum aerophilus sp. nov., dominant culturable amylolytic natronoarchaea from hypersaline soda lakes in southwestern Siberia.</title>
        <authorList>
            <person name="Sorokin D.Y."/>
            <person name="Elcheninov A.G."/>
            <person name="Khizhniak T.V."/>
            <person name="Koenen M."/>
            <person name="Bale N.J."/>
            <person name="Damste J.S.S."/>
            <person name="Kublanov I.V."/>
        </authorList>
    </citation>
    <scope>NUCLEOTIDE SEQUENCE</scope>
    <source>
        <strain evidence="2">AArc-St2</strain>
    </source>
</reference>
<keyword evidence="3" id="KW-1185">Reference proteome</keyword>
<gene>
    <name evidence="2" type="ORF">AArcSt2_08760</name>
</gene>
<protein>
    <submittedName>
        <fullName evidence="2">Uncharacterized protein</fullName>
    </submittedName>
</protein>
<evidence type="ECO:0000256" key="1">
    <source>
        <dbReference type="SAM" id="MobiDB-lite"/>
    </source>
</evidence>
<proteinExistence type="predicted"/>
<reference evidence="2" key="2">
    <citation type="submission" date="2022-02" db="EMBL/GenBank/DDBJ databases">
        <authorList>
            <person name="Elcheninov A.G."/>
            <person name="Sorokin D.Y."/>
            <person name="Kublanov I.V."/>
        </authorList>
    </citation>
    <scope>NUCLEOTIDE SEQUENCE</scope>
    <source>
        <strain evidence="2">AArc-St2</strain>
    </source>
</reference>
<dbReference type="RefSeq" id="WP_250583998.1">
    <property type="nucleotide sequence ID" value="NZ_JAKRVX010000003.1"/>
</dbReference>
<dbReference type="AlphaFoldDB" id="A0AAE3K901"/>
<accession>A0AAE3K901</accession>